<keyword evidence="2" id="KW-0472">Membrane</keyword>
<accession>A0A9D4LIT1</accession>
<dbReference type="EMBL" id="JAIWYP010000003">
    <property type="protein sequence ID" value="KAH3859343.1"/>
    <property type="molecule type" value="Genomic_DNA"/>
</dbReference>
<dbReference type="Proteomes" id="UP000828390">
    <property type="component" value="Unassembled WGS sequence"/>
</dbReference>
<proteinExistence type="predicted"/>
<dbReference type="GO" id="GO:0030246">
    <property type="term" value="F:carbohydrate binding"/>
    <property type="evidence" value="ECO:0007669"/>
    <property type="project" value="InterPro"/>
</dbReference>
<evidence type="ECO:0000256" key="1">
    <source>
        <dbReference type="SAM" id="MobiDB-lite"/>
    </source>
</evidence>
<evidence type="ECO:0000256" key="2">
    <source>
        <dbReference type="SAM" id="Phobius"/>
    </source>
</evidence>
<keyword evidence="2" id="KW-1133">Transmembrane helix</keyword>
<dbReference type="InterPro" id="IPR013784">
    <property type="entry name" value="Carb-bd-like_fold"/>
</dbReference>
<name>A0A9D4LIT1_DREPO</name>
<evidence type="ECO:0000313" key="3">
    <source>
        <dbReference type="EMBL" id="KAH3859343.1"/>
    </source>
</evidence>
<dbReference type="Gene3D" id="2.60.40.10">
    <property type="entry name" value="Immunoglobulins"/>
    <property type="match status" value="1"/>
</dbReference>
<feature type="region of interest" description="Disordered" evidence="1">
    <location>
        <begin position="1"/>
        <end position="21"/>
    </location>
</feature>
<evidence type="ECO:0000313" key="4">
    <source>
        <dbReference type="Proteomes" id="UP000828390"/>
    </source>
</evidence>
<organism evidence="3 4">
    <name type="scientific">Dreissena polymorpha</name>
    <name type="common">Zebra mussel</name>
    <name type="synonym">Mytilus polymorpha</name>
    <dbReference type="NCBI Taxonomy" id="45954"/>
    <lineage>
        <taxon>Eukaryota</taxon>
        <taxon>Metazoa</taxon>
        <taxon>Spiralia</taxon>
        <taxon>Lophotrochozoa</taxon>
        <taxon>Mollusca</taxon>
        <taxon>Bivalvia</taxon>
        <taxon>Autobranchia</taxon>
        <taxon>Heteroconchia</taxon>
        <taxon>Euheterodonta</taxon>
        <taxon>Imparidentia</taxon>
        <taxon>Neoheterodontei</taxon>
        <taxon>Myida</taxon>
        <taxon>Dreissenoidea</taxon>
        <taxon>Dreissenidae</taxon>
        <taxon>Dreissena</taxon>
    </lineage>
</organism>
<comment type="caution">
    <text evidence="3">The sequence shown here is derived from an EMBL/GenBank/DDBJ whole genome shotgun (WGS) entry which is preliminary data.</text>
</comment>
<keyword evidence="4" id="KW-1185">Reference proteome</keyword>
<gene>
    <name evidence="3" type="ORF">DPMN_102062</name>
</gene>
<feature type="compositionally biased region" description="Low complexity" evidence="1">
    <location>
        <begin position="309"/>
        <end position="319"/>
    </location>
</feature>
<dbReference type="SUPFAM" id="SSF49452">
    <property type="entry name" value="Starch-binding domain-like"/>
    <property type="match status" value="1"/>
</dbReference>
<dbReference type="AlphaFoldDB" id="A0A9D4LIT1"/>
<dbReference type="OrthoDB" id="10680701at2759"/>
<reference evidence="3" key="1">
    <citation type="journal article" date="2019" name="bioRxiv">
        <title>The Genome of the Zebra Mussel, Dreissena polymorpha: A Resource for Invasive Species Research.</title>
        <authorList>
            <person name="McCartney M.A."/>
            <person name="Auch B."/>
            <person name="Kono T."/>
            <person name="Mallez S."/>
            <person name="Zhang Y."/>
            <person name="Obille A."/>
            <person name="Becker A."/>
            <person name="Abrahante J.E."/>
            <person name="Garbe J."/>
            <person name="Badalamenti J.P."/>
            <person name="Herman A."/>
            <person name="Mangelson H."/>
            <person name="Liachko I."/>
            <person name="Sullivan S."/>
            <person name="Sone E.D."/>
            <person name="Koren S."/>
            <person name="Silverstein K.A.T."/>
            <person name="Beckman K.B."/>
            <person name="Gohl D.M."/>
        </authorList>
    </citation>
    <scope>NUCLEOTIDE SEQUENCE</scope>
    <source>
        <strain evidence="3">Duluth1</strain>
        <tissue evidence="3">Whole animal</tissue>
    </source>
</reference>
<feature type="transmembrane region" description="Helical" evidence="2">
    <location>
        <begin position="450"/>
        <end position="470"/>
    </location>
</feature>
<sequence length="475" mass="52115">MAEGSAVKIMNGGSDDSRLSPSLSPEAVTLGGVVHSIPSTSGTYIMPGPPHLKVDLRLNVSSKATNGQQHFRFGVVGNCHLLGDGEPQRARIGYQTSAQTWVVEIWVPANFVFEYRWVEFQRSTSFIFDIESIEPRRVEVGLRALEIRNKFNIPGGTFKEDIDHPVYFTSFCAPKRSLRISSLSTRRPSSPELAPAASKASSRSCEIVYSHAVFCQKRDQVSDKKIKTPNDAVDGEICVERENHTFIPASLSSSNDKTSDDRRDSFNIAATAGLKESVSTDSEVNISQSESSKRTSMTKGGVHLQTATSDFSNPSTSSSAETAPLKSCMHSLPSASRTYIQSDSLVARSCASTSAHSPLRRRHLASESAPDLGSCLPHSIIHHNMEALDALSHDHELTQCLSYLSADEIYNILHENDVHFRRENLTNGLKEYLNTTPVPHKRKSALRKMLTPLAWLGLGAGLCSLLRYILVSRSA</sequence>
<feature type="compositionally biased region" description="Polar residues" evidence="1">
    <location>
        <begin position="277"/>
        <end position="298"/>
    </location>
</feature>
<keyword evidence="2" id="KW-0812">Transmembrane</keyword>
<protein>
    <submittedName>
        <fullName evidence="3">Uncharacterized protein</fullName>
    </submittedName>
</protein>
<dbReference type="InterPro" id="IPR013783">
    <property type="entry name" value="Ig-like_fold"/>
</dbReference>
<reference evidence="3" key="2">
    <citation type="submission" date="2020-11" db="EMBL/GenBank/DDBJ databases">
        <authorList>
            <person name="McCartney M.A."/>
            <person name="Auch B."/>
            <person name="Kono T."/>
            <person name="Mallez S."/>
            <person name="Becker A."/>
            <person name="Gohl D.M."/>
            <person name="Silverstein K.A.T."/>
            <person name="Koren S."/>
            <person name="Bechman K.B."/>
            <person name="Herman A."/>
            <person name="Abrahante J.E."/>
            <person name="Garbe J."/>
        </authorList>
    </citation>
    <scope>NUCLEOTIDE SEQUENCE</scope>
    <source>
        <strain evidence="3">Duluth1</strain>
        <tissue evidence="3">Whole animal</tissue>
    </source>
</reference>
<feature type="region of interest" description="Disordered" evidence="1">
    <location>
        <begin position="277"/>
        <end position="322"/>
    </location>
</feature>